<dbReference type="AlphaFoldDB" id="A0AAT9GV64"/>
<dbReference type="KEGG" id="sjv:SJAV_26570"/>
<organism evidence="1">
    <name type="scientific">Sulfurisphaera javensis</name>
    <dbReference type="NCBI Taxonomy" id="2049879"/>
    <lineage>
        <taxon>Archaea</taxon>
        <taxon>Thermoproteota</taxon>
        <taxon>Thermoprotei</taxon>
        <taxon>Sulfolobales</taxon>
        <taxon>Sulfolobaceae</taxon>
        <taxon>Sulfurisphaera</taxon>
    </lineage>
</organism>
<protein>
    <submittedName>
        <fullName evidence="1">Uncharacterized protein</fullName>
    </submittedName>
</protein>
<dbReference type="RefSeq" id="WP_369610196.1">
    <property type="nucleotide sequence ID" value="NZ_AP031322.1"/>
</dbReference>
<sequence>MDKKKEDYIERIKELIQVLKEYDLIQQFGNTVSQNDINRLILSLQFNLEKIDNEEEYKRILRKLGERDQNNKVNIKSVISDLENVIRKSIGVSYESNSSSS</sequence>
<evidence type="ECO:0000313" key="1">
    <source>
        <dbReference type="EMBL" id="BFH74713.1"/>
    </source>
</evidence>
<proteinExistence type="predicted"/>
<name>A0AAT9GV64_9CREN</name>
<dbReference type="EMBL" id="AP031322">
    <property type="protein sequence ID" value="BFH74713.1"/>
    <property type="molecule type" value="Genomic_DNA"/>
</dbReference>
<dbReference type="GeneID" id="92355611"/>
<accession>A0AAT9GV64</accession>
<gene>
    <name evidence="1" type="ORF">SJAV_26570</name>
</gene>
<reference evidence="1" key="1">
    <citation type="submission" date="2024-03" db="EMBL/GenBank/DDBJ databases">
        <title>Complete genome sequence of Sulfurisphaera javensis strain KD-1.</title>
        <authorList>
            <person name="Sakai H."/>
            <person name="Nur N."/>
            <person name="Suwanto A."/>
            <person name="Kurosawa N."/>
        </authorList>
    </citation>
    <scope>NUCLEOTIDE SEQUENCE</scope>
    <source>
        <strain evidence="1">KD-1</strain>
    </source>
</reference>